<dbReference type="Proteomes" id="UP001489004">
    <property type="component" value="Unassembled WGS sequence"/>
</dbReference>
<dbReference type="GO" id="GO:0004222">
    <property type="term" value="F:metalloendopeptidase activity"/>
    <property type="evidence" value="ECO:0007669"/>
    <property type="project" value="TreeGrafter"/>
</dbReference>
<dbReference type="AlphaFoldDB" id="A0AAW1R8F3"/>
<name>A0AAW1R8F3_9CHLO</name>
<dbReference type="Gene3D" id="2.70.70.10">
    <property type="entry name" value="Glucose Permease (Domain IIA)"/>
    <property type="match status" value="1"/>
</dbReference>
<dbReference type="InterPro" id="IPR011055">
    <property type="entry name" value="Dup_hybrid_motif"/>
</dbReference>
<dbReference type="CDD" id="cd12797">
    <property type="entry name" value="M23_peptidase"/>
    <property type="match status" value="1"/>
</dbReference>
<reference evidence="3 4" key="1">
    <citation type="journal article" date="2024" name="Nat. Commun.">
        <title>Phylogenomics reveals the evolutionary origins of lichenization in chlorophyte algae.</title>
        <authorList>
            <person name="Puginier C."/>
            <person name="Libourel C."/>
            <person name="Otte J."/>
            <person name="Skaloud P."/>
            <person name="Haon M."/>
            <person name="Grisel S."/>
            <person name="Petersen M."/>
            <person name="Berrin J.G."/>
            <person name="Delaux P.M."/>
            <person name="Dal Grande F."/>
            <person name="Keller J."/>
        </authorList>
    </citation>
    <scope>NUCLEOTIDE SEQUENCE [LARGE SCALE GENOMIC DNA]</scope>
    <source>
        <strain evidence="3 4">SAG 2043</strain>
    </source>
</reference>
<feature type="domain" description="M23ase beta-sheet core" evidence="2">
    <location>
        <begin position="106"/>
        <end position="177"/>
    </location>
</feature>
<dbReference type="InterPro" id="IPR016047">
    <property type="entry name" value="M23ase_b-sheet_dom"/>
</dbReference>
<gene>
    <name evidence="3" type="ORF">WJX72_007283</name>
</gene>
<accession>A0AAW1R8F3</accession>
<protein>
    <recommendedName>
        <fullName evidence="2">M23ase beta-sheet core domain-containing protein</fullName>
    </recommendedName>
</protein>
<dbReference type="PANTHER" id="PTHR21666">
    <property type="entry name" value="PEPTIDASE-RELATED"/>
    <property type="match status" value="1"/>
</dbReference>
<dbReference type="Pfam" id="PF01551">
    <property type="entry name" value="Peptidase_M23"/>
    <property type="match status" value="1"/>
</dbReference>
<keyword evidence="4" id="KW-1185">Reference proteome</keyword>
<sequence length="187" mass="20303">MAERTYSELDLVLEPFRDLVGHIGGQLQRLQPGKHSQPDSGCKDDLEAEPMPPAAASSQWLPPDSGERRGSDTGSITDSEPDALSLIAPVDDFLLSSKFGMRGGRLHKGVDLAAHTGTPVVAALDGRVTFASFEDGYGNVLELEHRNGWRTLYAHNHANLRKVGDEVEQGELIALVDDPDWPPREGV</sequence>
<proteinExistence type="predicted"/>
<comment type="caution">
    <text evidence="3">The sequence shown here is derived from an EMBL/GenBank/DDBJ whole genome shotgun (WGS) entry which is preliminary data.</text>
</comment>
<dbReference type="PANTHER" id="PTHR21666:SF270">
    <property type="entry name" value="MUREIN HYDROLASE ACTIVATOR ENVC"/>
    <property type="match status" value="1"/>
</dbReference>
<evidence type="ECO:0000259" key="2">
    <source>
        <dbReference type="Pfam" id="PF01551"/>
    </source>
</evidence>
<evidence type="ECO:0000313" key="3">
    <source>
        <dbReference type="EMBL" id="KAK9829671.1"/>
    </source>
</evidence>
<organism evidence="3 4">
    <name type="scientific">[Myrmecia] bisecta</name>
    <dbReference type="NCBI Taxonomy" id="41462"/>
    <lineage>
        <taxon>Eukaryota</taxon>
        <taxon>Viridiplantae</taxon>
        <taxon>Chlorophyta</taxon>
        <taxon>core chlorophytes</taxon>
        <taxon>Trebouxiophyceae</taxon>
        <taxon>Trebouxiales</taxon>
        <taxon>Trebouxiaceae</taxon>
        <taxon>Myrmecia</taxon>
    </lineage>
</organism>
<dbReference type="SUPFAM" id="SSF51261">
    <property type="entry name" value="Duplicated hybrid motif"/>
    <property type="match status" value="1"/>
</dbReference>
<dbReference type="InterPro" id="IPR050570">
    <property type="entry name" value="Cell_wall_metabolism_enzyme"/>
</dbReference>
<dbReference type="EMBL" id="JALJOR010000001">
    <property type="protein sequence ID" value="KAK9829671.1"/>
    <property type="molecule type" value="Genomic_DNA"/>
</dbReference>
<evidence type="ECO:0000313" key="4">
    <source>
        <dbReference type="Proteomes" id="UP001489004"/>
    </source>
</evidence>
<evidence type="ECO:0000256" key="1">
    <source>
        <dbReference type="SAM" id="MobiDB-lite"/>
    </source>
</evidence>
<feature type="region of interest" description="Disordered" evidence="1">
    <location>
        <begin position="24"/>
        <end position="82"/>
    </location>
</feature>